<name>B8GH73_METPE</name>
<dbReference type="PANTHER" id="PTHR30548">
    <property type="entry name" value="2-HYDROXYGLUTARYL-COA DEHYDRATASE, D-COMPONENT-RELATED"/>
    <property type="match status" value="1"/>
</dbReference>
<evidence type="ECO:0000313" key="2">
    <source>
        <dbReference type="EMBL" id="ACL16478.1"/>
    </source>
</evidence>
<dbReference type="Pfam" id="PF06050">
    <property type="entry name" value="HGD-D"/>
    <property type="match status" value="1"/>
</dbReference>
<gene>
    <name evidence="2" type="ordered locus">Mpal_1135</name>
</gene>
<dbReference type="AlphaFoldDB" id="B8GH73"/>
<evidence type="ECO:0000256" key="1">
    <source>
        <dbReference type="ARBA" id="ARBA00005806"/>
    </source>
</evidence>
<proteinExistence type="inferred from homology"/>
<dbReference type="STRING" id="521011.Mpal_1135"/>
<evidence type="ECO:0000313" key="3">
    <source>
        <dbReference type="Proteomes" id="UP000002457"/>
    </source>
</evidence>
<comment type="similarity">
    <text evidence="1">Belongs to the FldB/FldC dehydratase alpha/beta subunit family.</text>
</comment>
<dbReference type="InterPro" id="IPR010327">
    <property type="entry name" value="FldB/FldC_alpha/beta"/>
</dbReference>
<dbReference type="eggNOG" id="arCOG04464">
    <property type="taxonomic scope" value="Archaea"/>
</dbReference>
<protein>
    <submittedName>
        <fullName evidence="2">2-hydroxyglutaryl-CoA dehydratase D-component</fullName>
    </submittedName>
</protein>
<dbReference type="RefSeq" id="WP_012617797.1">
    <property type="nucleotide sequence ID" value="NC_011832.1"/>
</dbReference>
<accession>B8GH73</accession>
<dbReference type="GeneID" id="7270399"/>
<keyword evidence="3" id="KW-1185">Reference proteome</keyword>
<dbReference type="Proteomes" id="UP000002457">
    <property type="component" value="Chromosome"/>
</dbReference>
<dbReference type="Gene3D" id="3.40.50.11900">
    <property type="match status" value="1"/>
</dbReference>
<reference evidence="2 3" key="1">
    <citation type="journal article" date="2015" name="Genome Announc.">
        <title>Complete Genome Sequence of Methanosphaerula palustris E1-9CT, a Hydrogenotrophic Methanogen Isolated from a Minerotrophic Fen Peatland.</title>
        <authorList>
            <person name="Cadillo-Quiroz H."/>
            <person name="Browne P."/>
            <person name="Kyrpides N."/>
            <person name="Woyke T."/>
            <person name="Goodwin L."/>
            <person name="Detter C."/>
            <person name="Yavitt J.B."/>
            <person name="Zinder S.H."/>
        </authorList>
    </citation>
    <scope>NUCLEOTIDE SEQUENCE [LARGE SCALE GENOMIC DNA]</scope>
    <source>
        <strain evidence="3">ATCC BAA-1556 / DSM 19958 / E1-9c</strain>
    </source>
</reference>
<organism evidence="2 3">
    <name type="scientific">Methanosphaerula palustris (strain ATCC BAA-1556 / DSM 19958 / E1-9c)</name>
    <dbReference type="NCBI Taxonomy" id="521011"/>
    <lineage>
        <taxon>Archaea</taxon>
        <taxon>Methanobacteriati</taxon>
        <taxon>Methanobacteriota</taxon>
        <taxon>Stenosarchaea group</taxon>
        <taxon>Methanomicrobia</taxon>
        <taxon>Methanomicrobiales</taxon>
        <taxon>Methanoregulaceae</taxon>
        <taxon>Methanosphaerula</taxon>
    </lineage>
</organism>
<sequence length="494" mass="55188">MTQSAIKLFQYPESLKERFLQTSDIEFRYSKTVTPEEIWHFMTVDAPRRYPYAYEVNPYFRDQISADIGFLTGIKSRYLRLSLKDRLLNAHENGVPIIFTQGGQTFEPYYTAGGIPLRPGLISRFANDLTEGQTVNELGNSRKEKLEFGNKLISTESCPIVGAHVTAQRGIVPVDLVAPYLCLRCSDKQYLVESYRNRKNVEAYLNPASRGPYFKENIPLMLIDYPIDQQNEKDWAIDYLETMLRNLTAKVSELSGKEVNDQVLAEEIRYENKVRKLTQNIVHLWWNAPVPPTNSSDFVGTSNTSAGLFRIGNEFSGDPNGAYSVLKDACAELQERVRNGVKGVGVADDPVRIYICGPAATESADPGHIDRVDGVVVGKDDQWSEISTLVDEGGNNPYRNLARAILSFPMELPTEERAAWTIEQVKKSRADGLIFTHTWGCNFQSSVARMICDIVRDEAGIPVMDTGTAGGGPSLLGEEQSKTRLGAFIEMISG</sequence>
<dbReference type="OrthoDB" id="119459at2157"/>
<dbReference type="HOGENOM" id="CLU_578420_0_0_2"/>
<dbReference type="KEGG" id="mpl:Mpal_1135"/>
<dbReference type="PANTHER" id="PTHR30548:SF1">
    <property type="entry name" value="DEHYDRATASE SUBUNIT MJ0007-RELATED"/>
    <property type="match status" value="1"/>
</dbReference>
<dbReference type="EMBL" id="CP001338">
    <property type="protein sequence ID" value="ACL16478.1"/>
    <property type="molecule type" value="Genomic_DNA"/>
</dbReference>